<evidence type="ECO:0000256" key="8">
    <source>
        <dbReference type="SAM" id="SignalP"/>
    </source>
</evidence>
<keyword evidence="3 8" id="KW-0732">Signal</keyword>
<evidence type="ECO:0000256" key="2">
    <source>
        <dbReference type="ARBA" id="ARBA00007248"/>
    </source>
</evidence>
<name>A0A174REL5_BACT4</name>
<keyword evidence="5" id="KW-0564">Palmitate</keyword>
<dbReference type="AlphaFoldDB" id="A0A174REL5"/>
<evidence type="ECO:0000256" key="3">
    <source>
        <dbReference type="ARBA" id="ARBA00022729"/>
    </source>
</evidence>
<keyword evidence="4" id="KW-0472">Membrane</keyword>
<comment type="similarity">
    <text evidence="2">Belongs to the bacteroidetes fimbrillin superfamily. FimB/Mfa2 family.</text>
</comment>
<dbReference type="RefSeq" id="WP_055218125.1">
    <property type="nucleotide sequence ID" value="NZ_CZBI01000002.1"/>
</dbReference>
<organism evidence="9 10">
    <name type="scientific">Bacteroides thetaiotaomicron</name>
    <dbReference type="NCBI Taxonomy" id="818"/>
    <lineage>
        <taxon>Bacteria</taxon>
        <taxon>Pseudomonadati</taxon>
        <taxon>Bacteroidota</taxon>
        <taxon>Bacteroidia</taxon>
        <taxon>Bacteroidales</taxon>
        <taxon>Bacteroidaceae</taxon>
        <taxon>Bacteroides</taxon>
    </lineage>
</organism>
<feature type="chain" id="PRO_5008031768" evidence="8">
    <location>
        <begin position="22"/>
        <end position="385"/>
    </location>
</feature>
<proteinExistence type="inferred from homology"/>
<evidence type="ECO:0000313" key="9">
    <source>
        <dbReference type="EMBL" id="CUP82571.1"/>
    </source>
</evidence>
<keyword evidence="6" id="KW-0998">Cell outer membrane</keyword>
<gene>
    <name evidence="9" type="ORF">ERS852557_01819</name>
</gene>
<dbReference type="EMBL" id="CZBI01000002">
    <property type="protein sequence ID" value="CUP82571.1"/>
    <property type="molecule type" value="Genomic_DNA"/>
</dbReference>
<evidence type="ECO:0000256" key="6">
    <source>
        <dbReference type="ARBA" id="ARBA00023237"/>
    </source>
</evidence>
<dbReference type="PROSITE" id="PS51257">
    <property type="entry name" value="PROKAR_LIPOPROTEIN"/>
    <property type="match status" value="1"/>
</dbReference>
<protein>
    <submittedName>
        <fullName evidence="9">Fimbrillin-A associated anchor proteins Mfa1 and Mfa2</fullName>
    </submittedName>
</protein>
<feature type="signal peptide" evidence="8">
    <location>
        <begin position="1"/>
        <end position="21"/>
    </location>
</feature>
<accession>A0A174REL5</accession>
<reference evidence="9 10" key="1">
    <citation type="submission" date="2015-09" db="EMBL/GenBank/DDBJ databases">
        <authorList>
            <consortium name="Pathogen Informatics"/>
        </authorList>
    </citation>
    <scope>NUCLEOTIDE SEQUENCE [LARGE SCALE GENOMIC DNA]</scope>
    <source>
        <strain evidence="9 10">2789STDY5834945</strain>
    </source>
</reference>
<dbReference type="GO" id="GO:0009279">
    <property type="term" value="C:cell outer membrane"/>
    <property type="evidence" value="ECO:0007669"/>
    <property type="project" value="UniProtKB-SubCell"/>
</dbReference>
<dbReference type="InterPro" id="IPR014941">
    <property type="entry name" value="FimB/Mfa2/Mfa3"/>
</dbReference>
<keyword evidence="7" id="KW-0449">Lipoprotein</keyword>
<evidence type="ECO:0000256" key="5">
    <source>
        <dbReference type="ARBA" id="ARBA00023139"/>
    </source>
</evidence>
<sequence length="385" mass="41061">MNHRKIKKHLYGWLLASALLAAGCGQEEDITETPSDPANPAETSNVILNFTVAGELSTRTDLSGSDNVQHVTSVRLYIFDGTGDNATCVASEDIGWLAYFGNQAPTVTSAMRYHVKYTGLANGSPYTFLAIGLDDRSGSTYGLPSAIKVGTTMLSQAIATLAGSEAATWTAMRQSELFAGATVLTPNSYGTQGNVDLWRRVAGVMGWFTNIPTQIGGNTVSALRITLYTQQNKSVPLLQRQQTPVFLDYLSSPLNASTGGQVLVEIPVPAGTTALTVLSKGSYVLPVPAPAPVNANDYTLKIEIVNASGTTLRSTRVTLSDSDDSSTGNGTGIIDPEGVYRFPIVANRFYGVGTKLVPINLGASLTRGYVTSRILPHWEEMQEDK</sequence>
<dbReference type="Pfam" id="PF08842">
    <property type="entry name" value="Mfa2"/>
    <property type="match status" value="1"/>
</dbReference>
<evidence type="ECO:0000256" key="1">
    <source>
        <dbReference type="ARBA" id="ARBA00004442"/>
    </source>
</evidence>
<evidence type="ECO:0000256" key="4">
    <source>
        <dbReference type="ARBA" id="ARBA00023136"/>
    </source>
</evidence>
<evidence type="ECO:0000256" key="7">
    <source>
        <dbReference type="ARBA" id="ARBA00023288"/>
    </source>
</evidence>
<dbReference type="Proteomes" id="UP000095541">
    <property type="component" value="Unassembled WGS sequence"/>
</dbReference>
<evidence type="ECO:0000313" key="10">
    <source>
        <dbReference type="Proteomes" id="UP000095541"/>
    </source>
</evidence>
<comment type="subcellular location">
    <subcellularLocation>
        <location evidence="1">Cell outer membrane</location>
    </subcellularLocation>
</comment>